<reference evidence="10 11" key="1">
    <citation type="submission" date="2016-07" db="EMBL/GenBank/DDBJ databases">
        <title>Pervasive Adenine N6-methylation of Active Genes in Fungi.</title>
        <authorList>
            <consortium name="DOE Joint Genome Institute"/>
            <person name="Mondo S.J."/>
            <person name="Dannebaum R.O."/>
            <person name="Kuo R.C."/>
            <person name="Labutti K."/>
            <person name="Haridas S."/>
            <person name="Kuo A."/>
            <person name="Salamov A."/>
            <person name="Ahrendt S.R."/>
            <person name="Lipzen A."/>
            <person name="Sullivan W."/>
            <person name="Andreopoulos W.B."/>
            <person name="Clum A."/>
            <person name="Lindquist E."/>
            <person name="Daum C."/>
            <person name="Ramamoorthy G.K."/>
            <person name="Gryganskyi A."/>
            <person name="Culley D."/>
            <person name="Magnuson J.K."/>
            <person name="James T.Y."/>
            <person name="O'Malley M.A."/>
            <person name="Stajich J.E."/>
            <person name="Spatafora J.W."/>
            <person name="Visel A."/>
            <person name="Grigoriev I.V."/>
        </authorList>
    </citation>
    <scope>NUCLEOTIDE SEQUENCE [LARGE SCALE GENOMIC DNA]</scope>
    <source>
        <strain evidence="10 11">62-1032</strain>
    </source>
</reference>
<feature type="region of interest" description="Disordered" evidence="7">
    <location>
        <begin position="336"/>
        <end position="435"/>
    </location>
</feature>
<dbReference type="STRING" id="106004.A0A1Y2ETX0"/>
<dbReference type="AlphaFoldDB" id="A0A1Y2ETX0"/>
<feature type="region of interest" description="Disordered" evidence="7">
    <location>
        <begin position="658"/>
        <end position="817"/>
    </location>
</feature>
<feature type="compositionally biased region" description="Polar residues" evidence="7">
    <location>
        <begin position="748"/>
        <end position="778"/>
    </location>
</feature>
<feature type="domain" description="Arf-GAP" evidence="9">
    <location>
        <begin position="850"/>
        <end position="966"/>
    </location>
</feature>
<evidence type="ECO:0000259" key="9">
    <source>
        <dbReference type="PROSITE" id="PS50115"/>
    </source>
</evidence>
<sequence>MMGLMARRRGSAPAELDLDVQLDFDGGKLDGAAESFPTLELPPTTPIYATFASTPAPVPPLPKPVLVASIPRATRTADGTATSSSASAVAHSPPPSPMAVAPAPNGTSSVPFPSESTLPSPPRSVSPSPTSPRRPESPPLEDGPLFRAIAASNERRCKALRASLKGFIRTASESVSTLQANAAAQAAVDESLSALSSSASTSSSDVLSGLYSSSLRGRREELRESSRREIEELRGLLDRVKDAVERLKTVDGRKRTFEAESKKHYDELSKYLARTEPDSLKAASLDSKQAARTAAFEQQRHEYHHYVEGLIEGEEAAVATWLRQWAGVVDDPSVHITDSEEARRESRDRQRATVARSLREQIVDTVASEESVEVNGGETEGGALSDDGGSASATSGGSALGSGGALANKATRRRRRSSIPNFSADGDGSGAGERFKGFLNKASQRLTSATQQLSSATQQLSSALPTPNSSAQSAPTLSPDQLPRPAAPAPAPTPAPAKSSTNLAVPSSTPAAKALNQRRKEGLLFATRTGTGHTTTGDGGGSWTAHWCVLSEGQLVEFADFKALHVRNAPINLAFASVRVSHNTDRRFCFEILTPSSRRIYQATSEREMHDWVTAISKSIESLLNGTSSVRHFDASRLTGTSTPYSLQEFGSTTSLLQRSPSSLASHLQEGSSTHPGGLSSSASTPTGLSNLSNRLPPWIGAPLSRRASLGSSKTASKRESKSSVEFSTPRAFSRRPTSVSPSRRGHQTTLSEGATSPASRSVSSLIPLPSFSTSICNSSSPPDRSTSPSDSTDDAADDSEAPNGLADDDLDLESESGRSGYEFDREIQEGVAAMAGSVVDPKEAKMRNAVKIHEIAEREENRVCADCGAADPRWASWSLGITICIRCSGVHRSLGTHCSKVRSLDLDDWNDEQIASMEAWGNAKANAYWEARKPGSLTVDSTTIGTFIKAKYVDKKYLASSSPTSTSSEPHRISRTSLPAIAESAGSIARR</sequence>
<dbReference type="InParanoid" id="A0A1Y2ETX0"/>
<evidence type="ECO:0000256" key="1">
    <source>
        <dbReference type="ARBA" id="ARBA00022468"/>
    </source>
</evidence>
<feature type="coiled-coil region" evidence="6">
    <location>
        <begin position="219"/>
        <end position="250"/>
    </location>
</feature>
<feature type="compositionally biased region" description="Low complexity" evidence="7">
    <location>
        <begin position="449"/>
        <end position="464"/>
    </location>
</feature>
<dbReference type="Proteomes" id="UP000193467">
    <property type="component" value="Unassembled WGS sequence"/>
</dbReference>
<keyword evidence="6" id="KW-0175">Coiled coil</keyword>
<dbReference type="SUPFAM" id="SSF103657">
    <property type="entry name" value="BAR/IMD domain-like"/>
    <property type="match status" value="1"/>
</dbReference>
<feature type="region of interest" description="Disordered" evidence="7">
    <location>
        <begin position="961"/>
        <end position="992"/>
    </location>
</feature>
<dbReference type="Gene3D" id="2.30.29.30">
    <property type="entry name" value="Pleckstrin-homology domain (PH domain)/Phosphotyrosine-binding domain (PTB)"/>
    <property type="match status" value="1"/>
</dbReference>
<feature type="compositionally biased region" description="Low complexity" evidence="7">
    <location>
        <begin position="381"/>
        <end position="397"/>
    </location>
</feature>
<feature type="compositionally biased region" description="Polar residues" evidence="7">
    <location>
        <begin position="105"/>
        <end position="115"/>
    </location>
</feature>
<dbReference type="FunFam" id="1.10.220.150:FF:000009">
    <property type="entry name" value="stromal membrane-associated protein 1 isoform X1"/>
    <property type="match status" value="1"/>
</dbReference>
<dbReference type="InterPro" id="IPR011993">
    <property type="entry name" value="PH-like_dom_sf"/>
</dbReference>
<dbReference type="OrthoDB" id="10266696at2759"/>
<feature type="compositionally biased region" description="Polar residues" evidence="7">
    <location>
        <begin position="498"/>
        <end position="510"/>
    </location>
</feature>
<dbReference type="SUPFAM" id="SSF57863">
    <property type="entry name" value="ArfGap/RecO-like zinc finger"/>
    <property type="match status" value="1"/>
</dbReference>
<evidence type="ECO:0000259" key="8">
    <source>
        <dbReference type="PROSITE" id="PS50003"/>
    </source>
</evidence>
<dbReference type="SMART" id="SM00105">
    <property type="entry name" value="ArfGap"/>
    <property type="match status" value="1"/>
</dbReference>
<feature type="compositionally biased region" description="Polar residues" evidence="7">
    <location>
        <begin position="658"/>
        <end position="694"/>
    </location>
</feature>
<dbReference type="InterPro" id="IPR045258">
    <property type="entry name" value="ACAP1/2/3-like"/>
</dbReference>
<evidence type="ECO:0000313" key="11">
    <source>
        <dbReference type="Proteomes" id="UP000193467"/>
    </source>
</evidence>
<keyword evidence="2" id="KW-0479">Metal-binding</keyword>
<dbReference type="InterPro" id="IPR038508">
    <property type="entry name" value="ArfGAP_dom_sf"/>
</dbReference>
<dbReference type="Pfam" id="PF00169">
    <property type="entry name" value="PH"/>
    <property type="match status" value="1"/>
</dbReference>
<gene>
    <name evidence="10" type="ORF">BCR35DRAFT_306415</name>
</gene>
<dbReference type="FunFam" id="2.30.29.30:FF:000252">
    <property type="entry name" value="ARF GTPase activator (Csx2)"/>
    <property type="match status" value="1"/>
</dbReference>
<evidence type="ECO:0000313" key="10">
    <source>
        <dbReference type="EMBL" id="ORY75010.1"/>
    </source>
</evidence>
<protein>
    <submittedName>
        <fullName evidence="10">Putative GTPase activating protein for Arf-domain-containing protein</fullName>
    </submittedName>
</protein>
<proteinExistence type="predicted"/>
<name>A0A1Y2ETX0_9BASI</name>
<dbReference type="PROSITE" id="PS50115">
    <property type="entry name" value="ARFGAP"/>
    <property type="match status" value="1"/>
</dbReference>
<evidence type="ECO:0000256" key="3">
    <source>
        <dbReference type="ARBA" id="ARBA00022771"/>
    </source>
</evidence>
<dbReference type="PANTHER" id="PTHR23180">
    <property type="entry name" value="CENTAURIN/ARF"/>
    <property type="match status" value="1"/>
</dbReference>
<keyword evidence="1" id="KW-0343">GTPase activation</keyword>
<feature type="compositionally biased region" description="Low complexity" evidence="7">
    <location>
        <begin position="779"/>
        <end position="791"/>
    </location>
</feature>
<dbReference type="PANTHER" id="PTHR23180:SF160">
    <property type="entry name" value="ADP-RIBOSYLATION FACTOR GTPASE-ACTIVATING PROTEIN EFFECTOR PROTEIN 1"/>
    <property type="match status" value="1"/>
</dbReference>
<dbReference type="Gene3D" id="1.10.220.150">
    <property type="entry name" value="Arf GTPase activating protein"/>
    <property type="match status" value="1"/>
</dbReference>
<dbReference type="GO" id="GO:0008270">
    <property type="term" value="F:zinc ion binding"/>
    <property type="evidence" value="ECO:0007669"/>
    <property type="project" value="UniProtKB-KW"/>
</dbReference>
<dbReference type="SUPFAM" id="SSF50729">
    <property type="entry name" value="PH domain-like"/>
    <property type="match status" value="1"/>
</dbReference>
<dbReference type="CDD" id="cd08204">
    <property type="entry name" value="ArfGap"/>
    <property type="match status" value="1"/>
</dbReference>
<dbReference type="Pfam" id="PF01412">
    <property type="entry name" value="ArfGap"/>
    <property type="match status" value="1"/>
</dbReference>
<evidence type="ECO:0000256" key="5">
    <source>
        <dbReference type="PROSITE-ProRule" id="PRU00288"/>
    </source>
</evidence>
<feature type="compositionally biased region" description="Pro residues" evidence="7">
    <location>
        <begin position="485"/>
        <end position="495"/>
    </location>
</feature>
<comment type="caution">
    <text evidence="10">The sequence shown here is derived from an EMBL/GenBank/DDBJ whole genome shotgun (WGS) entry which is preliminary data.</text>
</comment>
<dbReference type="GO" id="GO:0005096">
    <property type="term" value="F:GTPase activator activity"/>
    <property type="evidence" value="ECO:0007669"/>
    <property type="project" value="UniProtKB-KW"/>
</dbReference>
<evidence type="ECO:0000256" key="4">
    <source>
        <dbReference type="ARBA" id="ARBA00022833"/>
    </source>
</evidence>
<organism evidence="10 11">
    <name type="scientific">Leucosporidium creatinivorum</name>
    <dbReference type="NCBI Taxonomy" id="106004"/>
    <lineage>
        <taxon>Eukaryota</taxon>
        <taxon>Fungi</taxon>
        <taxon>Dikarya</taxon>
        <taxon>Basidiomycota</taxon>
        <taxon>Pucciniomycotina</taxon>
        <taxon>Microbotryomycetes</taxon>
        <taxon>Leucosporidiales</taxon>
        <taxon>Leucosporidium</taxon>
    </lineage>
</organism>
<accession>A0A1Y2ETX0</accession>
<dbReference type="InterPro" id="IPR001164">
    <property type="entry name" value="ArfGAP_dom"/>
</dbReference>
<evidence type="ECO:0000256" key="7">
    <source>
        <dbReference type="SAM" id="MobiDB-lite"/>
    </source>
</evidence>
<feature type="region of interest" description="Disordered" evidence="7">
    <location>
        <begin position="74"/>
        <end position="144"/>
    </location>
</feature>
<dbReference type="InterPro" id="IPR027267">
    <property type="entry name" value="AH/BAR_dom_sf"/>
</dbReference>
<feature type="compositionally biased region" description="Pro residues" evidence="7">
    <location>
        <begin position="119"/>
        <end position="132"/>
    </location>
</feature>
<evidence type="ECO:0000256" key="6">
    <source>
        <dbReference type="SAM" id="Coils"/>
    </source>
</evidence>
<dbReference type="Gene3D" id="1.20.1270.60">
    <property type="entry name" value="Arfaptin homology (AH) domain/BAR domain"/>
    <property type="match status" value="1"/>
</dbReference>
<dbReference type="InterPro" id="IPR037278">
    <property type="entry name" value="ARFGAP/RecO"/>
</dbReference>
<dbReference type="InterPro" id="IPR001849">
    <property type="entry name" value="PH_domain"/>
</dbReference>
<feature type="compositionally biased region" description="Polar residues" evidence="7">
    <location>
        <begin position="465"/>
        <end position="479"/>
    </location>
</feature>
<feature type="compositionally biased region" description="Acidic residues" evidence="7">
    <location>
        <begin position="792"/>
        <end position="815"/>
    </location>
</feature>
<feature type="compositionally biased region" description="Basic and acidic residues" evidence="7">
    <location>
        <begin position="337"/>
        <end position="362"/>
    </location>
</feature>
<dbReference type="PROSITE" id="PS50003">
    <property type="entry name" value="PH_DOMAIN"/>
    <property type="match status" value="1"/>
</dbReference>
<evidence type="ECO:0000256" key="2">
    <source>
        <dbReference type="ARBA" id="ARBA00022723"/>
    </source>
</evidence>
<keyword evidence="4" id="KW-0862">Zinc</keyword>
<feature type="region of interest" description="Disordered" evidence="7">
    <location>
        <begin position="449"/>
        <end position="511"/>
    </location>
</feature>
<keyword evidence="11" id="KW-1185">Reference proteome</keyword>
<dbReference type="EMBL" id="MCGR01000039">
    <property type="protein sequence ID" value="ORY75010.1"/>
    <property type="molecule type" value="Genomic_DNA"/>
</dbReference>
<dbReference type="PRINTS" id="PR00405">
    <property type="entry name" value="REVINTRACTNG"/>
</dbReference>
<keyword evidence="3 5" id="KW-0863">Zinc-finger</keyword>
<feature type="domain" description="PH" evidence="8">
    <location>
        <begin position="517"/>
        <end position="621"/>
    </location>
</feature>
<dbReference type="FunCoup" id="A0A1Y2ETX0">
    <property type="interactions" value="167"/>
</dbReference>
<dbReference type="SMART" id="SM00233">
    <property type="entry name" value="PH"/>
    <property type="match status" value="1"/>
</dbReference>